<dbReference type="AlphaFoldDB" id="A0A4D6KRZ0"/>
<proteinExistence type="predicted"/>
<evidence type="ECO:0000313" key="2">
    <source>
        <dbReference type="Proteomes" id="UP000501690"/>
    </source>
</evidence>
<protein>
    <submittedName>
        <fullName evidence="1">Uncharacterized protein</fullName>
    </submittedName>
</protein>
<name>A0A4D6KRZ0_VIGUN</name>
<gene>
    <name evidence="1" type="ORF">DEO72_LG1g2120</name>
</gene>
<dbReference type="Proteomes" id="UP000501690">
    <property type="component" value="Linkage Group LG1"/>
</dbReference>
<accession>A0A4D6KRZ0</accession>
<keyword evidence="2" id="KW-1185">Reference proteome</keyword>
<organism evidence="1 2">
    <name type="scientific">Vigna unguiculata</name>
    <name type="common">Cowpea</name>
    <dbReference type="NCBI Taxonomy" id="3917"/>
    <lineage>
        <taxon>Eukaryota</taxon>
        <taxon>Viridiplantae</taxon>
        <taxon>Streptophyta</taxon>
        <taxon>Embryophyta</taxon>
        <taxon>Tracheophyta</taxon>
        <taxon>Spermatophyta</taxon>
        <taxon>Magnoliopsida</taxon>
        <taxon>eudicotyledons</taxon>
        <taxon>Gunneridae</taxon>
        <taxon>Pentapetalae</taxon>
        <taxon>rosids</taxon>
        <taxon>fabids</taxon>
        <taxon>Fabales</taxon>
        <taxon>Fabaceae</taxon>
        <taxon>Papilionoideae</taxon>
        <taxon>50 kb inversion clade</taxon>
        <taxon>NPAAA clade</taxon>
        <taxon>indigoferoid/millettioid clade</taxon>
        <taxon>Phaseoleae</taxon>
        <taxon>Vigna</taxon>
    </lineage>
</organism>
<sequence length="140" mass="15388">MALQLRYALMWLRHGGSGSICSGGMVAEHWWLARRDEGCRSVSARMVMPSSSVGSNRRAIENVVSMAISVSALQMQFSWCSAGTVVVKQWLSASMDDGGGHGARGETRISHGRDEDFDVAPFSWLNFEYLDVATCHYLIA</sequence>
<evidence type="ECO:0000313" key="1">
    <source>
        <dbReference type="EMBL" id="QCD78487.1"/>
    </source>
</evidence>
<reference evidence="1 2" key="1">
    <citation type="submission" date="2019-04" db="EMBL/GenBank/DDBJ databases">
        <title>An improved genome assembly and genetic linkage map for asparagus bean, Vigna unguiculata ssp. sesquipedialis.</title>
        <authorList>
            <person name="Xia Q."/>
            <person name="Zhang R."/>
            <person name="Dong Y."/>
        </authorList>
    </citation>
    <scope>NUCLEOTIDE SEQUENCE [LARGE SCALE GENOMIC DNA]</scope>
    <source>
        <tissue evidence="1">Leaf</tissue>
    </source>
</reference>
<dbReference type="EMBL" id="CP039345">
    <property type="protein sequence ID" value="QCD78487.1"/>
    <property type="molecule type" value="Genomic_DNA"/>
</dbReference>